<protein>
    <recommendedName>
        <fullName evidence="6">O-GlcNAc transferase C-terminal domain-containing protein</fullName>
    </recommendedName>
</protein>
<gene>
    <name evidence="7" type="ORF">V3330_17810</name>
</gene>
<dbReference type="InterPro" id="IPR011990">
    <property type="entry name" value="TPR-like_helical_dom_sf"/>
</dbReference>
<reference evidence="7 8" key="1">
    <citation type="submission" date="2024-02" db="EMBL/GenBank/DDBJ databases">
        <title>A novel Wenzhouxiangellaceae bacterium, isolated from coastal sediments.</title>
        <authorList>
            <person name="Du Z.-J."/>
            <person name="Ye Y.-Q."/>
            <person name="Zhang X.-Y."/>
        </authorList>
    </citation>
    <scope>NUCLEOTIDE SEQUENCE [LARGE SCALE GENOMIC DNA]</scope>
    <source>
        <strain evidence="7 8">CH-27</strain>
    </source>
</reference>
<evidence type="ECO:0000259" key="6">
    <source>
        <dbReference type="Pfam" id="PF13844"/>
    </source>
</evidence>
<keyword evidence="2" id="KW-0328">Glycosyltransferase</keyword>
<keyword evidence="5" id="KW-0802">TPR repeat</keyword>
<dbReference type="PANTHER" id="PTHR44835">
    <property type="entry name" value="UDP-N-ACETYLGLUCOSAMINE--PEPTIDE N-ACETYLGLUCOSAMINYLTRANSFERASE SPINDLY-RELATED"/>
    <property type="match status" value="1"/>
</dbReference>
<evidence type="ECO:0000313" key="7">
    <source>
        <dbReference type="EMBL" id="MEJ8569488.1"/>
    </source>
</evidence>
<organism evidence="7 8">
    <name type="scientific">Elongatibacter sediminis</name>
    <dbReference type="NCBI Taxonomy" id="3119006"/>
    <lineage>
        <taxon>Bacteria</taxon>
        <taxon>Pseudomonadati</taxon>
        <taxon>Pseudomonadota</taxon>
        <taxon>Gammaproteobacteria</taxon>
        <taxon>Chromatiales</taxon>
        <taxon>Wenzhouxiangellaceae</taxon>
        <taxon>Elongatibacter</taxon>
    </lineage>
</organism>
<keyword evidence="8" id="KW-1185">Reference proteome</keyword>
<keyword evidence="3" id="KW-0808">Transferase</keyword>
<comment type="caution">
    <text evidence="7">The sequence shown here is derived from an EMBL/GenBank/DDBJ whole genome shotgun (WGS) entry which is preliminary data.</text>
</comment>
<feature type="domain" description="O-GlcNAc transferase C-terminal" evidence="6">
    <location>
        <begin position="292"/>
        <end position="441"/>
    </location>
</feature>
<evidence type="ECO:0000256" key="1">
    <source>
        <dbReference type="ARBA" id="ARBA00004922"/>
    </source>
</evidence>
<dbReference type="EMBL" id="JAZHOG010000014">
    <property type="protein sequence ID" value="MEJ8569488.1"/>
    <property type="molecule type" value="Genomic_DNA"/>
</dbReference>
<evidence type="ECO:0000256" key="2">
    <source>
        <dbReference type="ARBA" id="ARBA00022676"/>
    </source>
</evidence>
<feature type="domain" description="O-GlcNAc transferase C-terminal" evidence="6">
    <location>
        <begin position="463"/>
        <end position="644"/>
    </location>
</feature>
<dbReference type="RefSeq" id="WP_354696836.1">
    <property type="nucleotide sequence ID" value="NZ_JAZHOG010000014.1"/>
</dbReference>
<dbReference type="PANTHER" id="PTHR44835:SF1">
    <property type="entry name" value="PROTEIN O-GLCNAC TRANSFERASE"/>
    <property type="match status" value="1"/>
</dbReference>
<accession>A0AAW9RKN9</accession>
<dbReference type="Gene3D" id="3.40.50.11380">
    <property type="match status" value="1"/>
</dbReference>
<dbReference type="Gene3D" id="3.40.50.2000">
    <property type="entry name" value="Glycogen Phosphorylase B"/>
    <property type="match status" value="1"/>
</dbReference>
<evidence type="ECO:0000256" key="5">
    <source>
        <dbReference type="ARBA" id="ARBA00022803"/>
    </source>
</evidence>
<dbReference type="InterPro" id="IPR051939">
    <property type="entry name" value="Glycosyltr_41/O-GlcNAc_trsf"/>
</dbReference>
<name>A0AAW9RKN9_9GAMM</name>
<evidence type="ECO:0000256" key="3">
    <source>
        <dbReference type="ARBA" id="ARBA00022679"/>
    </source>
</evidence>
<dbReference type="InterPro" id="IPR029489">
    <property type="entry name" value="OGT/SEC/SPY_C"/>
</dbReference>
<dbReference type="GO" id="GO:0016757">
    <property type="term" value="F:glycosyltransferase activity"/>
    <property type="evidence" value="ECO:0007669"/>
    <property type="project" value="UniProtKB-KW"/>
</dbReference>
<proteinExistence type="predicted"/>
<dbReference type="Gene3D" id="1.25.40.10">
    <property type="entry name" value="Tetratricopeptide repeat domain"/>
    <property type="match status" value="2"/>
</dbReference>
<evidence type="ECO:0000256" key="4">
    <source>
        <dbReference type="ARBA" id="ARBA00022737"/>
    </source>
</evidence>
<dbReference type="SUPFAM" id="SSF48452">
    <property type="entry name" value="TPR-like"/>
    <property type="match status" value="1"/>
</dbReference>
<dbReference type="Proteomes" id="UP001359886">
    <property type="component" value="Unassembled WGS sequence"/>
</dbReference>
<evidence type="ECO:0000313" key="8">
    <source>
        <dbReference type="Proteomes" id="UP001359886"/>
    </source>
</evidence>
<dbReference type="Pfam" id="PF13844">
    <property type="entry name" value="Glyco_transf_41"/>
    <property type="match status" value="2"/>
</dbReference>
<dbReference type="AlphaFoldDB" id="A0AAW9RKN9"/>
<keyword evidence="4" id="KW-0677">Repeat</keyword>
<sequence length="662" mass="72170">MASSSGAARQAPGERRWSDAIRAAEALPAGSGRSRALAHALITRREPGDLERARRALRDWARREPANPGPWRRLLEIDFFEDRLDEADKTLTAFGQRRTGPGETSYFAGILAQRQGDEDSAATAYRDALTARQAATGQPPLGEAALDVAVAMQLLDTASGSYPGSPGRESEGLFNQGPLIRRLETSLDRWEDRASTAERRDRSLCQAHADAWYNLGCAALAGLAGHENSIPRFQRALKLDPDHELARLNIAFALNYSETATPGEIFDAHRQAGRWLEARAGTTPTAFSVSRDPGRRLRIAYLSSDFRQHSVAHFILPVIEAHDAGSFEVIAYHNHTRTDAMTRRIQTACHGFHPVASLSDEALRQRIMDDGIDILIDLNGLTQGHRMALLARRVAPLQLTWLGYPNTTGLSTVDYRIVDAVTDPPGDADGLATERLLRLPGNFSVFRPPAAAPDAGPSPCLQSGQVTFGSFNAMPKLNPPLLQSWAAILRAVPASRLLLKNLALGHEAPRRQVAEIFARSGVAPERLEFAGPTADQAGHLAHYHRVDITLDSFPYNGTTTTCESLFMGVPVLSRAGTDHRSRVGASLLSGIGLESLVASGENSFLELATEVSAHPDRLVAMRAGLRKRLLNSSLANAQPFTTELESALREIWARWCKDEGRT</sequence>
<comment type="pathway">
    <text evidence="1">Protein modification; protein glycosylation.</text>
</comment>